<name>A0ABD6NXM4_9MYCO</name>
<organism evidence="2 3">
    <name type="scientific">Mycobacterium alsense</name>
    <dbReference type="NCBI Taxonomy" id="324058"/>
    <lineage>
        <taxon>Bacteria</taxon>
        <taxon>Bacillati</taxon>
        <taxon>Actinomycetota</taxon>
        <taxon>Actinomycetes</taxon>
        <taxon>Mycobacteriales</taxon>
        <taxon>Mycobacteriaceae</taxon>
        <taxon>Mycobacterium</taxon>
    </lineage>
</organism>
<evidence type="ECO:0000259" key="1">
    <source>
        <dbReference type="Pfam" id="PF02861"/>
    </source>
</evidence>
<accession>A0ABD6NXM4</accession>
<dbReference type="Proteomes" id="UP000092086">
    <property type="component" value="Unassembled WGS sequence"/>
</dbReference>
<dbReference type="Gene3D" id="1.10.1780.10">
    <property type="entry name" value="Clp, N-terminal domain"/>
    <property type="match status" value="1"/>
</dbReference>
<dbReference type="InterPro" id="IPR004176">
    <property type="entry name" value="Clp_R_N"/>
</dbReference>
<feature type="domain" description="Clp R" evidence="1">
    <location>
        <begin position="30"/>
        <end position="145"/>
    </location>
</feature>
<gene>
    <name evidence="2" type="ORF">A5672_22600</name>
</gene>
<dbReference type="SUPFAM" id="SSF81923">
    <property type="entry name" value="Double Clp-N motif"/>
    <property type="match status" value="1"/>
</dbReference>
<sequence length="165" mass="17508">MVTAAHPKSNSADTFRLVQALDSLGCSGRAVVMQAHQEAYHYASHYLGTAHLLLALMSDGSCPITTGLQARGAGLEVIRRRFEQYIHARADQRARVVHLAYSPYARSVLIGAAGRAHSAATATAPEHLWWAMSGARRSVAAQLLAGLGQLGYLQRASAEACPGGS</sequence>
<reference evidence="2 3" key="1">
    <citation type="submission" date="2016-06" db="EMBL/GenBank/DDBJ databases">
        <authorList>
            <person name="Sutton G."/>
            <person name="Brinkac L."/>
            <person name="Sanka R."/>
            <person name="Adams M."/>
            <person name="Lau E."/>
            <person name="Sam S."/>
            <person name="Sreng N."/>
            <person name="Him V."/>
            <person name="Kerleguer A."/>
            <person name="Cheng S."/>
        </authorList>
    </citation>
    <scope>NUCLEOTIDE SEQUENCE [LARGE SCALE GENOMIC DNA]</scope>
    <source>
        <strain evidence="2 3">E2978</strain>
    </source>
</reference>
<proteinExistence type="predicted"/>
<protein>
    <recommendedName>
        <fullName evidence="1">Clp R domain-containing protein</fullName>
    </recommendedName>
</protein>
<dbReference type="InterPro" id="IPR036628">
    <property type="entry name" value="Clp_N_dom_sf"/>
</dbReference>
<dbReference type="AlphaFoldDB" id="A0ABD6NXM4"/>
<dbReference type="Pfam" id="PF02861">
    <property type="entry name" value="Clp_N"/>
    <property type="match status" value="1"/>
</dbReference>
<dbReference type="EMBL" id="LZIT01000211">
    <property type="protein sequence ID" value="OBG34556.1"/>
    <property type="molecule type" value="Genomic_DNA"/>
</dbReference>
<evidence type="ECO:0000313" key="3">
    <source>
        <dbReference type="Proteomes" id="UP000092086"/>
    </source>
</evidence>
<comment type="caution">
    <text evidence="2">The sequence shown here is derived from an EMBL/GenBank/DDBJ whole genome shotgun (WGS) entry which is preliminary data.</text>
</comment>
<evidence type="ECO:0000313" key="2">
    <source>
        <dbReference type="EMBL" id="OBG34556.1"/>
    </source>
</evidence>